<dbReference type="Gene3D" id="3.90.226.10">
    <property type="entry name" value="2-enoyl-CoA Hydratase, Chain A, domain 1"/>
    <property type="match status" value="1"/>
</dbReference>
<dbReference type="EMBL" id="QYUP01000097">
    <property type="protein sequence ID" value="RJG17678.1"/>
    <property type="molecule type" value="Genomic_DNA"/>
</dbReference>
<proteinExistence type="inferred from homology"/>
<dbReference type="OrthoDB" id="9807606at2"/>
<protein>
    <submittedName>
        <fullName evidence="2">Enoyl-CoA hydratase/isomerase family protein</fullName>
    </submittedName>
</protein>
<dbReference type="GO" id="GO:0008300">
    <property type="term" value="P:isoprenoid catabolic process"/>
    <property type="evidence" value="ECO:0007669"/>
    <property type="project" value="TreeGrafter"/>
</dbReference>
<reference evidence="2 3" key="1">
    <citation type="submission" date="2018-09" db="EMBL/GenBank/DDBJ databases">
        <authorList>
            <person name="Zhu H."/>
        </authorList>
    </citation>
    <scope>NUCLEOTIDE SEQUENCE [LARGE SCALE GENOMIC DNA]</scope>
    <source>
        <strain evidence="2 3">K1S02-61</strain>
    </source>
</reference>
<accession>A0A418XXQ8</accession>
<dbReference type="GO" id="GO:0016853">
    <property type="term" value="F:isomerase activity"/>
    <property type="evidence" value="ECO:0007669"/>
    <property type="project" value="UniProtKB-KW"/>
</dbReference>
<dbReference type="InterPro" id="IPR051683">
    <property type="entry name" value="Enoyl-CoA_Hydratase/Isomerase"/>
</dbReference>
<comment type="similarity">
    <text evidence="1">Belongs to the enoyl-CoA hydratase/isomerase family.</text>
</comment>
<dbReference type="Gene3D" id="1.10.12.10">
    <property type="entry name" value="Lyase 2-enoyl-coa Hydratase, Chain A, domain 2"/>
    <property type="match status" value="1"/>
</dbReference>
<evidence type="ECO:0000313" key="3">
    <source>
        <dbReference type="Proteomes" id="UP000284006"/>
    </source>
</evidence>
<evidence type="ECO:0000256" key="1">
    <source>
        <dbReference type="ARBA" id="ARBA00005254"/>
    </source>
</evidence>
<dbReference type="PANTHER" id="PTHR42964:SF1">
    <property type="entry name" value="POLYKETIDE BIOSYNTHESIS ENOYL-COA HYDRATASE PKSH-RELATED"/>
    <property type="match status" value="1"/>
</dbReference>
<dbReference type="SUPFAM" id="SSF52096">
    <property type="entry name" value="ClpP/crotonase"/>
    <property type="match status" value="1"/>
</dbReference>
<dbReference type="AlphaFoldDB" id="A0A418XXQ8"/>
<evidence type="ECO:0000313" key="2">
    <source>
        <dbReference type="EMBL" id="RJG17678.1"/>
    </source>
</evidence>
<dbReference type="PANTHER" id="PTHR42964">
    <property type="entry name" value="ENOYL-COA HYDRATASE"/>
    <property type="match status" value="1"/>
</dbReference>
<dbReference type="Pfam" id="PF00378">
    <property type="entry name" value="ECH_1"/>
    <property type="match status" value="1"/>
</dbReference>
<sequence>MPKSRTRSSAYSGCKENTLNTHQTLTVTVENRVATVTLNRPEVRNAFNETTITELALAFDELGRREDVRAIVLAANGVAFCAGADLNWMKKMAGYSDAENLDDATRLADMLRTIYLCPKPVVAKVQGDCYAGGMGLVAACDVVVAVEEANFCLSEVKLGLIPATISPYVIKAMGENAARRYFLTAERFSAREAYRIGFAHEISTADELDEHVAGIVRALATNSPNAVAEAKVLVRDMAGKEVTDALLLDSAQRIANIRSSLEGREGVASFLEKRKPSWLN</sequence>
<dbReference type="InterPro" id="IPR014748">
    <property type="entry name" value="Enoyl-CoA_hydra_C"/>
</dbReference>
<keyword evidence="3" id="KW-1185">Reference proteome</keyword>
<name>A0A418XXQ8_9BURK</name>
<dbReference type="Proteomes" id="UP000284006">
    <property type="component" value="Unassembled WGS sequence"/>
</dbReference>
<dbReference type="InterPro" id="IPR029045">
    <property type="entry name" value="ClpP/crotonase-like_dom_sf"/>
</dbReference>
<comment type="caution">
    <text evidence="2">The sequence shown here is derived from an EMBL/GenBank/DDBJ whole genome shotgun (WGS) entry which is preliminary data.</text>
</comment>
<gene>
    <name evidence="2" type="ORF">D3872_10320</name>
</gene>
<dbReference type="InterPro" id="IPR001753">
    <property type="entry name" value="Enoyl-CoA_hydra/iso"/>
</dbReference>
<organism evidence="2 3">
    <name type="scientific">Massilia cavernae</name>
    <dbReference type="NCBI Taxonomy" id="2320864"/>
    <lineage>
        <taxon>Bacteria</taxon>
        <taxon>Pseudomonadati</taxon>
        <taxon>Pseudomonadota</taxon>
        <taxon>Betaproteobacteria</taxon>
        <taxon>Burkholderiales</taxon>
        <taxon>Oxalobacteraceae</taxon>
        <taxon>Telluria group</taxon>
        <taxon>Massilia</taxon>
    </lineage>
</organism>
<dbReference type="CDD" id="cd06558">
    <property type="entry name" value="crotonase-like"/>
    <property type="match status" value="1"/>
</dbReference>
<keyword evidence="2" id="KW-0413">Isomerase</keyword>